<dbReference type="InterPro" id="IPR001460">
    <property type="entry name" value="PCN-bd_Tpept"/>
</dbReference>
<dbReference type="PANTHER" id="PTHR30627:SF1">
    <property type="entry name" value="PEPTIDOGLYCAN D,D-TRANSPEPTIDASE FTSI"/>
    <property type="match status" value="1"/>
</dbReference>
<dbReference type="AlphaFoldDB" id="A0A9D9DVL0"/>
<dbReference type="GO" id="GO:0008658">
    <property type="term" value="F:penicillin binding"/>
    <property type="evidence" value="ECO:0007669"/>
    <property type="project" value="InterPro"/>
</dbReference>
<evidence type="ECO:0000313" key="6">
    <source>
        <dbReference type="EMBL" id="MBO8433992.1"/>
    </source>
</evidence>
<dbReference type="PANTHER" id="PTHR30627">
    <property type="entry name" value="PEPTIDOGLYCAN D,D-TRANSPEPTIDASE"/>
    <property type="match status" value="1"/>
</dbReference>
<dbReference type="EMBL" id="JADIMX010000031">
    <property type="protein sequence ID" value="MBO8433992.1"/>
    <property type="molecule type" value="Genomic_DNA"/>
</dbReference>
<feature type="domain" description="PASTA" evidence="5">
    <location>
        <begin position="588"/>
        <end position="648"/>
    </location>
</feature>
<dbReference type="PROSITE" id="PS51178">
    <property type="entry name" value="PASTA"/>
    <property type="match status" value="1"/>
</dbReference>
<comment type="subcellular location">
    <subcellularLocation>
        <location evidence="1">Membrane</location>
    </subcellularLocation>
</comment>
<keyword evidence="4" id="KW-1133">Transmembrane helix</keyword>
<gene>
    <name evidence="6" type="ORF">IAC55_01550</name>
</gene>
<keyword evidence="3 4" id="KW-0472">Membrane</keyword>
<dbReference type="InterPro" id="IPR005311">
    <property type="entry name" value="PBP_dimer"/>
</dbReference>
<dbReference type="CDD" id="cd06576">
    <property type="entry name" value="PASTA_Pbp2x-like_1"/>
    <property type="match status" value="1"/>
</dbReference>
<dbReference type="InterPro" id="IPR012338">
    <property type="entry name" value="Beta-lactam/transpept-like"/>
</dbReference>
<evidence type="ECO:0000313" key="7">
    <source>
        <dbReference type="Proteomes" id="UP000823611"/>
    </source>
</evidence>
<name>A0A9D9DVL0_9FIRM</name>
<evidence type="ECO:0000256" key="3">
    <source>
        <dbReference type="ARBA" id="ARBA00023136"/>
    </source>
</evidence>
<sequence>MEKPSVFMKKKMLFILLSIEAFIIVLMCRVAYIQIVNADEYQEMAYEQQTRDRLITPERGSILDRNGNGIAVTETVNAISVIPSQVEDKNEVSKYLSEVLEMDYDTVFDKVNQRVALVRIKTKVDSEIALEIRKKDLAGIVVDEDVKRIYPYSEMAAQVIGFVGKDNQGIIGLEAKYDEYLKGEAGKILTLTDSKGLEVDSTQERIAPVDGYNLVTSIDIVVQQYAEQTIKKAVEAKSAKGGCIIVLNPQNGEIYAMANYPTFDLNNPFEINDEELSAVWDTLNEKERNDALNKMWRNTAINDTYEPGSTFKTVTASAGLEEGVVTPESHFFCNGFHTVGDRMIKCWRYPRTHGSQTFVEGVQNSCNPVFMELGERLGAEKFYEYMDKFGFNEKTGIDLSGEAVGIMHKLENVGPVELATMSFGQSFQITPLQLLRAVSSMVNGGYLVTPHIGCKIVDNDGNTVKNLDYDKGEKILSDETSENMKKILESVVSEGTGNKAYIAGYRIGGKTATSEKLPRRSGKYIASFLSFAPAENPEVMAIVLIDEPQGTYYGGTVAGPVMKELLSNVLPYMGIEPVYNEKEQELTETIKKVVPSLTGLTISEAKELLKESEIDFEIQGEGEVVTNQFPPENETINTTSKVIIYTQQ</sequence>
<dbReference type="SMART" id="SM00740">
    <property type="entry name" value="PASTA"/>
    <property type="match status" value="1"/>
</dbReference>
<organism evidence="6 7">
    <name type="scientific">Candidatus Fimicola merdigallinarum</name>
    <dbReference type="NCBI Taxonomy" id="2840819"/>
    <lineage>
        <taxon>Bacteria</taxon>
        <taxon>Bacillati</taxon>
        <taxon>Bacillota</taxon>
        <taxon>Clostridia</taxon>
        <taxon>Lachnospirales</taxon>
        <taxon>Lachnospiraceae</taxon>
        <taxon>Lachnospiraceae incertae sedis</taxon>
        <taxon>Candidatus Fimicola</taxon>
    </lineage>
</organism>
<feature type="transmembrane region" description="Helical" evidence="4">
    <location>
        <begin position="12"/>
        <end position="32"/>
    </location>
</feature>
<evidence type="ECO:0000256" key="1">
    <source>
        <dbReference type="ARBA" id="ARBA00004370"/>
    </source>
</evidence>
<protein>
    <submittedName>
        <fullName evidence="6">PASTA domain-containing protein</fullName>
    </submittedName>
</protein>
<dbReference type="GO" id="GO:0005886">
    <property type="term" value="C:plasma membrane"/>
    <property type="evidence" value="ECO:0007669"/>
    <property type="project" value="TreeGrafter"/>
</dbReference>
<dbReference type="InterPro" id="IPR005543">
    <property type="entry name" value="PASTA_dom"/>
</dbReference>
<dbReference type="GO" id="GO:0071555">
    <property type="term" value="P:cell wall organization"/>
    <property type="evidence" value="ECO:0007669"/>
    <property type="project" value="TreeGrafter"/>
</dbReference>
<evidence type="ECO:0000256" key="4">
    <source>
        <dbReference type="SAM" id="Phobius"/>
    </source>
</evidence>
<accession>A0A9D9DVL0</accession>
<dbReference type="Proteomes" id="UP000823611">
    <property type="component" value="Unassembled WGS sequence"/>
</dbReference>
<dbReference type="SUPFAM" id="SSF54184">
    <property type="entry name" value="Penicillin-binding protein 2x (pbp-2x), c-terminal domain"/>
    <property type="match status" value="1"/>
</dbReference>
<dbReference type="Gene3D" id="3.90.1310.10">
    <property type="entry name" value="Penicillin-binding protein 2a (Domain 2)"/>
    <property type="match status" value="1"/>
</dbReference>
<evidence type="ECO:0000256" key="2">
    <source>
        <dbReference type="ARBA" id="ARBA00007171"/>
    </source>
</evidence>
<dbReference type="Pfam" id="PF03717">
    <property type="entry name" value="PBP_dimer"/>
    <property type="match status" value="1"/>
</dbReference>
<reference evidence="6" key="2">
    <citation type="journal article" date="2021" name="PeerJ">
        <title>Extensive microbial diversity within the chicken gut microbiome revealed by metagenomics and culture.</title>
        <authorList>
            <person name="Gilroy R."/>
            <person name="Ravi A."/>
            <person name="Getino M."/>
            <person name="Pursley I."/>
            <person name="Horton D.L."/>
            <person name="Alikhan N.F."/>
            <person name="Baker D."/>
            <person name="Gharbi K."/>
            <person name="Hall N."/>
            <person name="Watson M."/>
            <person name="Adriaenssens E.M."/>
            <person name="Foster-Nyarko E."/>
            <person name="Jarju S."/>
            <person name="Secka A."/>
            <person name="Antonio M."/>
            <person name="Oren A."/>
            <person name="Chaudhuri R.R."/>
            <person name="La Ragione R."/>
            <person name="Hildebrand F."/>
            <person name="Pallen M.J."/>
        </authorList>
    </citation>
    <scope>NUCLEOTIDE SEQUENCE</scope>
    <source>
        <strain evidence="6">F6-4510</strain>
    </source>
</reference>
<dbReference type="InterPro" id="IPR036138">
    <property type="entry name" value="PBP_dimer_sf"/>
</dbReference>
<reference evidence="6" key="1">
    <citation type="submission" date="2020-10" db="EMBL/GenBank/DDBJ databases">
        <authorList>
            <person name="Gilroy R."/>
        </authorList>
    </citation>
    <scope>NUCLEOTIDE SEQUENCE</scope>
    <source>
        <strain evidence="6">F6-4510</strain>
    </source>
</reference>
<comment type="caution">
    <text evidence="6">The sequence shown here is derived from an EMBL/GenBank/DDBJ whole genome shotgun (WGS) entry which is preliminary data.</text>
</comment>
<proteinExistence type="inferred from homology"/>
<dbReference type="SUPFAM" id="SSF56601">
    <property type="entry name" value="beta-lactamase/transpeptidase-like"/>
    <property type="match status" value="1"/>
</dbReference>
<evidence type="ECO:0000259" key="5">
    <source>
        <dbReference type="PROSITE" id="PS51178"/>
    </source>
</evidence>
<comment type="similarity">
    <text evidence="2">Belongs to the transpeptidase family.</text>
</comment>
<keyword evidence="4" id="KW-0812">Transmembrane</keyword>
<dbReference type="Pfam" id="PF00905">
    <property type="entry name" value="Transpeptidase"/>
    <property type="match status" value="1"/>
</dbReference>
<dbReference type="InterPro" id="IPR050515">
    <property type="entry name" value="Beta-lactam/transpept"/>
</dbReference>
<dbReference type="Gene3D" id="3.40.710.10">
    <property type="entry name" value="DD-peptidase/beta-lactamase superfamily"/>
    <property type="match status" value="1"/>
</dbReference>
<dbReference type="SUPFAM" id="SSF56519">
    <property type="entry name" value="Penicillin binding protein dimerisation domain"/>
    <property type="match status" value="1"/>
</dbReference>
<dbReference type="Pfam" id="PF03793">
    <property type="entry name" value="PASTA"/>
    <property type="match status" value="1"/>
</dbReference>